<dbReference type="InterPro" id="IPR012337">
    <property type="entry name" value="RNaseH-like_sf"/>
</dbReference>
<gene>
    <name evidence="3" type="ORF">LUZ62_034605</name>
</gene>
<dbReference type="Proteomes" id="UP001140206">
    <property type="component" value="Chromosome 2"/>
</dbReference>
<evidence type="ECO:0000259" key="2">
    <source>
        <dbReference type="SMART" id="SM00597"/>
    </source>
</evidence>
<sequence length="802" mass="91838">MSKRTLLTYFSSSSNTSGTPTPGTDGGINQPKRPRLEFQQSDIIGDPGNRKSIEDYPYEIRDEVKRAYALSGPTQPVNHTFPRKWQSGEWRSFQQTWFHEFDWLEYSISKDAAYCLYCFLFFNPGKSEKFGGSVFVKQGYVNWKKAKEAFARHSSCKTHANARLSCDDFMNQRTSVATKVNKYSKEEEKRYEIRLTSSLDVARFLIMQGDAFRGHDESSTSLNKGTFREFVDWYKDKVEVVKDAYDNGSKNCQMLSHHIQKDLTKACAEEVMEVVMDEIRGRKFSVLIDESRDVSIKEQMAMILRFVNDEGKVLERFVGIQHIERCTAIALKEALISMLCSHKLSISMLRGQGYDGASNMRGEFNGVQKLIRDENPYAFYVHCFAHQLQLVVVTVSTSTPAIADFFNYVPLIVNTVGASCIRKDALLARQHDLLLEKVENGEILTGRGLNQESSLARPGDTRWGSHLKTLLRILVMWEAIIDVLEIVKKDSIKPTCNGGAFGLIGKMESFDFVFIMHLMIELLSITDILSRALQRKDQDIVEAMHLIIGVKDSLQDMRDNGWEPLFKRVKIFCDKNEIEVPEMDKEVNARGTSARRRQKVTNMHFYQVEIFLAAIDSIMSEMNHRFGEVSSELLVCMASFNPRNSFSNFDVDKLVRLAEIYAEDFDIGDIALLPSQLRGFVGRVRRSQDFFGCTELPQVAEIMVKVGMDRSYPLVYRLIEMTLILPVATASVERVFSAMSIIKTDLRNKMGDEWLNDLMICYVEKEIFRSISNEKIIKRFEEMAKRRMLVPKKNIVISPNEG</sequence>
<dbReference type="GO" id="GO:0046983">
    <property type="term" value="F:protein dimerization activity"/>
    <property type="evidence" value="ECO:0007669"/>
    <property type="project" value="InterPro"/>
</dbReference>
<accession>A0AAV8ERN8</accession>
<evidence type="ECO:0000313" key="3">
    <source>
        <dbReference type="EMBL" id="KAJ4783359.1"/>
    </source>
</evidence>
<proteinExistence type="predicted"/>
<evidence type="ECO:0000313" key="4">
    <source>
        <dbReference type="Proteomes" id="UP001140206"/>
    </source>
</evidence>
<reference evidence="3" key="1">
    <citation type="submission" date="2022-08" db="EMBL/GenBank/DDBJ databases">
        <authorList>
            <person name="Marques A."/>
        </authorList>
    </citation>
    <scope>NUCLEOTIDE SEQUENCE</scope>
    <source>
        <strain evidence="3">RhyPub2mFocal</strain>
        <tissue evidence="3">Leaves</tissue>
    </source>
</reference>
<dbReference type="InterPro" id="IPR055298">
    <property type="entry name" value="AtLOH3-like"/>
</dbReference>
<dbReference type="InterPro" id="IPR006580">
    <property type="entry name" value="Znf_TTF"/>
</dbReference>
<feature type="region of interest" description="Disordered" evidence="1">
    <location>
        <begin position="1"/>
        <end position="44"/>
    </location>
</feature>
<dbReference type="PANTHER" id="PTHR11697:SF230">
    <property type="entry name" value="ZINC FINGER, MYM DOMAIN CONTAINING 1"/>
    <property type="match status" value="1"/>
</dbReference>
<dbReference type="EMBL" id="JAMFTS010000002">
    <property type="protein sequence ID" value="KAJ4783359.1"/>
    <property type="molecule type" value="Genomic_DNA"/>
</dbReference>
<dbReference type="SUPFAM" id="SSF53098">
    <property type="entry name" value="Ribonuclease H-like"/>
    <property type="match status" value="1"/>
</dbReference>
<organism evidence="3 4">
    <name type="scientific">Rhynchospora pubera</name>
    <dbReference type="NCBI Taxonomy" id="906938"/>
    <lineage>
        <taxon>Eukaryota</taxon>
        <taxon>Viridiplantae</taxon>
        <taxon>Streptophyta</taxon>
        <taxon>Embryophyta</taxon>
        <taxon>Tracheophyta</taxon>
        <taxon>Spermatophyta</taxon>
        <taxon>Magnoliopsida</taxon>
        <taxon>Liliopsida</taxon>
        <taxon>Poales</taxon>
        <taxon>Cyperaceae</taxon>
        <taxon>Cyperoideae</taxon>
        <taxon>Rhynchosporeae</taxon>
        <taxon>Rhynchospora</taxon>
    </lineage>
</organism>
<feature type="compositionally biased region" description="Low complexity" evidence="1">
    <location>
        <begin position="11"/>
        <end position="23"/>
    </location>
</feature>
<dbReference type="Pfam" id="PF14291">
    <property type="entry name" value="DUF4371"/>
    <property type="match status" value="1"/>
</dbReference>
<keyword evidence="4" id="KW-1185">Reference proteome</keyword>
<dbReference type="PANTHER" id="PTHR11697">
    <property type="entry name" value="GENERAL TRANSCRIPTION FACTOR 2-RELATED ZINC FINGER PROTEIN"/>
    <property type="match status" value="1"/>
</dbReference>
<dbReference type="InterPro" id="IPR025398">
    <property type="entry name" value="DUF4371"/>
</dbReference>
<dbReference type="Pfam" id="PF05699">
    <property type="entry name" value="Dimer_Tnp_hAT"/>
    <property type="match status" value="1"/>
</dbReference>
<dbReference type="InterPro" id="IPR008906">
    <property type="entry name" value="HATC_C_dom"/>
</dbReference>
<protein>
    <submittedName>
        <fullName evidence="3">Zinc finger MYM-type-like protein</fullName>
    </submittedName>
</protein>
<dbReference type="AlphaFoldDB" id="A0AAV8ERN8"/>
<dbReference type="SMART" id="SM00597">
    <property type="entry name" value="ZnF_TTF"/>
    <property type="match status" value="1"/>
</dbReference>
<comment type="caution">
    <text evidence="3">The sequence shown here is derived from an EMBL/GenBank/DDBJ whole genome shotgun (WGS) entry which is preliminary data.</text>
</comment>
<feature type="domain" description="TTF-type" evidence="2">
    <location>
        <begin position="89"/>
        <end position="182"/>
    </location>
</feature>
<evidence type="ECO:0000256" key="1">
    <source>
        <dbReference type="SAM" id="MobiDB-lite"/>
    </source>
</evidence>
<name>A0AAV8ERN8_9POAL</name>